<comment type="caution">
    <text evidence="2">The sequence shown here is derived from an EMBL/GenBank/DDBJ whole genome shotgun (WGS) entry which is preliminary data.</text>
</comment>
<evidence type="ECO:0000313" key="3">
    <source>
        <dbReference type="Proteomes" id="UP001175353"/>
    </source>
</evidence>
<reference evidence="2" key="1">
    <citation type="submission" date="2023-06" db="EMBL/GenBank/DDBJ databases">
        <title>Black Yeasts Isolated from many extreme environments.</title>
        <authorList>
            <person name="Coleine C."/>
            <person name="Stajich J.E."/>
            <person name="Selbmann L."/>
        </authorList>
    </citation>
    <scope>NUCLEOTIDE SEQUENCE</scope>
    <source>
        <strain evidence="2">CCFEE 5200</strain>
    </source>
</reference>
<sequence>MSSSQEARQVPGQRQSISDAPPAYYASTSPPSSWDGEKKHTAHEDDFAPPTGPSKSRTSKGEGYAPPSGPPPSHAPSEPDPPPYDPWLAIPDNALLPPPPPIHCEKAQQQTQPSTTPPAPTPGATKPPSGGPNSFPRQPTNA</sequence>
<evidence type="ECO:0000256" key="1">
    <source>
        <dbReference type="SAM" id="MobiDB-lite"/>
    </source>
</evidence>
<dbReference type="AlphaFoldDB" id="A0AAN6JYP9"/>
<gene>
    <name evidence="2" type="ORF">LTR91_023033</name>
</gene>
<feature type="compositionally biased region" description="Basic and acidic residues" evidence="1">
    <location>
        <begin position="35"/>
        <end position="46"/>
    </location>
</feature>
<proteinExistence type="predicted"/>
<accession>A0AAN6JYP9</accession>
<name>A0AAN6JYP9_9PEZI</name>
<organism evidence="2 3">
    <name type="scientific">Friedmanniomyces endolithicus</name>
    <dbReference type="NCBI Taxonomy" id="329885"/>
    <lineage>
        <taxon>Eukaryota</taxon>
        <taxon>Fungi</taxon>
        <taxon>Dikarya</taxon>
        <taxon>Ascomycota</taxon>
        <taxon>Pezizomycotina</taxon>
        <taxon>Dothideomycetes</taxon>
        <taxon>Dothideomycetidae</taxon>
        <taxon>Mycosphaerellales</taxon>
        <taxon>Teratosphaeriaceae</taxon>
        <taxon>Friedmanniomyces</taxon>
    </lineage>
</organism>
<protein>
    <submittedName>
        <fullName evidence="2">Uncharacterized protein</fullName>
    </submittedName>
</protein>
<feature type="compositionally biased region" description="Low complexity" evidence="1">
    <location>
        <begin position="20"/>
        <end position="33"/>
    </location>
</feature>
<feature type="compositionally biased region" description="Low complexity" evidence="1">
    <location>
        <begin position="122"/>
        <end position="132"/>
    </location>
</feature>
<feature type="compositionally biased region" description="Pro residues" evidence="1">
    <location>
        <begin position="67"/>
        <end position="85"/>
    </location>
</feature>
<evidence type="ECO:0000313" key="2">
    <source>
        <dbReference type="EMBL" id="KAK0955043.1"/>
    </source>
</evidence>
<feature type="region of interest" description="Disordered" evidence="1">
    <location>
        <begin position="1"/>
        <end position="142"/>
    </location>
</feature>
<keyword evidence="3" id="KW-1185">Reference proteome</keyword>
<dbReference type="EMBL" id="JAUJLE010000483">
    <property type="protein sequence ID" value="KAK0955043.1"/>
    <property type="molecule type" value="Genomic_DNA"/>
</dbReference>
<dbReference type="Proteomes" id="UP001175353">
    <property type="component" value="Unassembled WGS sequence"/>
</dbReference>
<feature type="compositionally biased region" description="Polar residues" evidence="1">
    <location>
        <begin position="1"/>
        <end position="18"/>
    </location>
</feature>